<evidence type="ECO:0000313" key="6">
    <source>
        <dbReference type="Proteomes" id="UP000541444"/>
    </source>
</evidence>
<evidence type="ECO:0000313" key="5">
    <source>
        <dbReference type="EMBL" id="KAF6153544.1"/>
    </source>
</evidence>
<name>A0A7J7MFK6_9MAGN</name>
<evidence type="ECO:0000256" key="4">
    <source>
        <dbReference type="SAM" id="MobiDB-lite"/>
    </source>
</evidence>
<keyword evidence="1" id="KW-0813">Transport</keyword>
<feature type="coiled-coil region" evidence="3">
    <location>
        <begin position="307"/>
        <end position="355"/>
    </location>
</feature>
<keyword evidence="6" id="KW-1185">Reference proteome</keyword>
<sequence>MMGDQHSSSQSFTFATSPLLSETLPSSASSMIFSGCSFDTTKGTIRSGRSCVKVRRDRISKSDNPIIPICLSSPPPSMASAFAPLFTDDLFQHASSIAPQGEVKGMAKDAELTPFGDKANIDSQAAEKVPILDNSETVRDLQAEVMNNSSSGIKIEVVSPTVVSQTHSLANGVAISIVVPPVSLENIHEGEKETKDFKVTDERTSVTSSNSSSSGSLISKGSPHFRPLQCYSEMLKKNLISGWDRTFEETVNRIQSLQSIEYWASVNELSKTLSELENMGYNIDVLKKRLDDLNALIMKRNSSRFTISGLNMEKEGHEKEKKRLENDIYKMLALIEKEQASINELNDKVKILEEELPTYDGLFATLAMAPL</sequence>
<organism evidence="5 6">
    <name type="scientific">Kingdonia uniflora</name>
    <dbReference type="NCBI Taxonomy" id="39325"/>
    <lineage>
        <taxon>Eukaryota</taxon>
        <taxon>Viridiplantae</taxon>
        <taxon>Streptophyta</taxon>
        <taxon>Embryophyta</taxon>
        <taxon>Tracheophyta</taxon>
        <taxon>Spermatophyta</taxon>
        <taxon>Magnoliopsida</taxon>
        <taxon>Ranunculales</taxon>
        <taxon>Circaeasteraceae</taxon>
        <taxon>Kingdonia</taxon>
    </lineage>
</organism>
<keyword evidence="2" id="KW-0341">Growth regulation</keyword>
<accession>A0A7J7MFK6</accession>
<feature type="region of interest" description="Disordered" evidence="4">
    <location>
        <begin position="189"/>
        <end position="221"/>
    </location>
</feature>
<reference evidence="5 6" key="1">
    <citation type="journal article" date="2020" name="IScience">
        <title>Genome Sequencing of the Endangered Kingdonia uniflora (Circaeasteraceae, Ranunculales) Reveals Potential Mechanisms of Evolutionary Specialization.</title>
        <authorList>
            <person name="Sun Y."/>
            <person name="Deng T."/>
            <person name="Zhang A."/>
            <person name="Moore M.J."/>
            <person name="Landis J.B."/>
            <person name="Lin N."/>
            <person name="Zhang H."/>
            <person name="Zhang X."/>
            <person name="Huang J."/>
            <person name="Zhang X."/>
            <person name="Sun H."/>
            <person name="Wang H."/>
        </authorList>
    </citation>
    <scope>NUCLEOTIDE SEQUENCE [LARGE SCALE GENOMIC DNA]</scope>
    <source>
        <strain evidence="5">TB1705</strain>
        <tissue evidence="5">Leaf</tissue>
    </source>
</reference>
<keyword evidence="3" id="KW-0175">Coiled coil</keyword>
<feature type="compositionally biased region" description="Basic and acidic residues" evidence="4">
    <location>
        <begin position="189"/>
        <end position="204"/>
    </location>
</feature>
<comment type="caution">
    <text evidence="5">The sequence shown here is derived from an EMBL/GenBank/DDBJ whole genome shotgun (WGS) entry which is preliminary data.</text>
</comment>
<proteinExistence type="predicted"/>
<gene>
    <name evidence="5" type="ORF">GIB67_027411</name>
</gene>
<dbReference type="EMBL" id="JACGCM010001560">
    <property type="protein sequence ID" value="KAF6153544.1"/>
    <property type="molecule type" value="Genomic_DNA"/>
</dbReference>
<dbReference type="OrthoDB" id="1938038at2759"/>
<dbReference type="Pfam" id="PF05266">
    <property type="entry name" value="DUF724"/>
    <property type="match status" value="1"/>
</dbReference>
<protein>
    <submittedName>
        <fullName evidence="5">Uncharacterized protein</fullName>
    </submittedName>
</protein>
<evidence type="ECO:0000256" key="2">
    <source>
        <dbReference type="ARBA" id="ARBA00022604"/>
    </source>
</evidence>
<evidence type="ECO:0000256" key="1">
    <source>
        <dbReference type="ARBA" id="ARBA00022448"/>
    </source>
</evidence>
<feature type="compositionally biased region" description="Low complexity" evidence="4">
    <location>
        <begin position="205"/>
        <end position="221"/>
    </location>
</feature>
<dbReference type="InterPro" id="IPR007930">
    <property type="entry name" value="DUF724"/>
</dbReference>
<evidence type="ECO:0000256" key="3">
    <source>
        <dbReference type="SAM" id="Coils"/>
    </source>
</evidence>
<dbReference type="Proteomes" id="UP000541444">
    <property type="component" value="Unassembled WGS sequence"/>
</dbReference>
<dbReference type="AlphaFoldDB" id="A0A7J7MFK6"/>